<feature type="domain" description="Peptidase S1" evidence="7">
    <location>
        <begin position="126"/>
        <end position="276"/>
    </location>
</feature>
<dbReference type="AlphaFoldDB" id="A0AAW0HTP6"/>
<gene>
    <name evidence="8" type="ORF">U0070_023130</name>
</gene>
<sequence length="276" mass="30418">MWPLVAAFVCLTVGLSGELEKHPVNVLKGWMMDGWMDGWESPGTTPRFSMVPMEPTVFSRVATPASPTLSRGRQLSWSVDGFSVEVFLFTPNGYSQQLTAGKSMWGLECRMGRGWDWGGDRGGLICLFPTTSCTHRGYTVHLGKHALGRVENGEQAMEVVRSIPHPDYQVSPTHLNHDHDIMLLELKSPVQLSSHIRALPLSPDDCLPTGTCCRVSGWGTTTSPQVNYPKTLQCANIELRSDEECRQVYPGKITANMLCAGTKEGGKDSCEVRYGE</sequence>
<accession>A0AAW0HTP6</accession>
<dbReference type="GO" id="GO:0004252">
    <property type="term" value="F:serine-type endopeptidase activity"/>
    <property type="evidence" value="ECO:0007669"/>
    <property type="project" value="InterPro"/>
</dbReference>
<evidence type="ECO:0000313" key="9">
    <source>
        <dbReference type="Proteomes" id="UP001488838"/>
    </source>
</evidence>
<dbReference type="FunFam" id="2.40.10.10:FF:000010">
    <property type="entry name" value="Kallikrein related peptidase 11"/>
    <property type="match status" value="1"/>
</dbReference>
<evidence type="ECO:0000256" key="5">
    <source>
        <dbReference type="ARBA" id="ARBA00023157"/>
    </source>
</evidence>
<dbReference type="PANTHER" id="PTHR24271:SF3">
    <property type="entry name" value="KALLIKREIN-13"/>
    <property type="match status" value="1"/>
</dbReference>
<dbReference type="EMBL" id="JBBHLL010000338">
    <property type="protein sequence ID" value="KAK7805527.1"/>
    <property type="molecule type" value="Genomic_DNA"/>
</dbReference>
<evidence type="ECO:0000256" key="1">
    <source>
        <dbReference type="ARBA" id="ARBA00009228"/>
    </source>
</evidence>
<feature type="chain" id="PRO_5043990425" description="Peptidase S1 domain-containing protein" evidence="6">
    <location>
        <begin position="18"/>
        <end position="276"/>
    </location>
</feature>
<evidence type="ECO:0000256" key="2">
    <source>
        <dbReference type="ARBA" id="ARBA00022670"/>
    </source>
</evidence>
<evidence type="ECO:0000256" key="3">
    <source>
        <dbReference type="ARBA" id="ARBA00022801"/>
    </source>
</evidence>
<dbReference type="Pfam" id="PF00089">
    <property type="entry name" value="Trypsin"/>
    <property type="match status" value="1"/>
</dbReference>
<evidence type="ECO:0000313" key="8">
    <source>
        <dbReference type="EMBL" id="KAK7805527.1"/>
    </source>
</evidence>
<proteinExistence type="inferred from homology"/>
<evidence type="ECO:0000256" key="4">
    <source>
        <dbReference type="ARBA" id="ARBA00022825"/>
    </source>
</evidence>
<protein>
    <recommendedName>
        <fullName evidence="7">Peptidase S1 domain-containing protein</fullName>
    </recommendedName>
</protein>
<keyword evidence="4" id="KW-0720">Serine protease</keyword>
<dbReference type="Gene3D" id="2.40.10.10">
    <property type="entry name" value="Trypsin-like serine proteases"/>
    <property type="match status" value="1"/>
</dbReference>
<dbReference type="PANTHER" id="PTHR24271">
    <property type="entry name" value="KALLIKREIN-RELATED"/>
    <property type="match status" value="1"/>
</dbReference>
<name>A0AAW0HTP6_MYOGA</name>
<dbReference type="InterPro" id="IPR001254">
    <property type="entry name" value="Trypsin_dom"/>
</dbReference>
<keyword evidence="3" id="KW-0378">Hydrolase</keyword>
<dbReference type="GO" id="GO:0030141">
    <property type="term" value="C:secretory granule"/>
    <property type="evidence" value="ECO:0007669"/>
    <property type="project" value="TreeGrafter"/>
</dbReference>
<evidence type="ECO:0000256" key="6">
    <source>
        <dbReference type="SAM" id="SignalP"/>
    </source>
</evidence>
<dbReference type="GO" id="GO:0006508">
    <property type="term" value="P:proteolysis"/>
    <property type="evidence" value="ECO:0007669"/>
    <property type="project" value="UniProtKB-KW"/>
</dbReference>
<dbReference type="PROSITE" id="PS50240">
    <property type="entry name" value="TRYPSIN_DOM"/>
    <property type="match status" value="1"/>
</dbReference>
<dbReference type="SMART" id="SM00020">
    <property type="entry name" value="Tryp_SPc"/>
    <property type="match status" value="1"/>
</dbReference>
<feature type="signal peptide" evidence="6">
    <location>
        <begin position="1"/>
        <end position="17"/>
    </location>
</feature>
<keyword evidence="5" id="KW-1015">Disulfide bond</keyword>
<keyword evidence="9" id="KW-1185">Reference proteome</keyword>
<keyword evidence="2" id="KW-0645">Protease</keyword>
<dbReference type="CDD" id="cd00190">
    <property type="entry name" value="Tryp_SPc"/>
    <property type="match status" value="1"/>
</dbReference>
<keyword evidence="6" id="KW-0732">Signal</keyword>
<comment type="caution">
    <text evidence="8">The sequence shown here is derived from an EMBL/GenBank/DDBJ whole genome shotgun (WGS) entry which is preliminary data.</text>
</comment>
<reference evidence="8 9" key="1">
    <citation type="journal article" date="2023" name="bioRxiv">
        <title>Conserved and derived expression patterns and positive selection on dental genes reveal complex evolutionary context of ever-growing rodent molars.</title>
        <authorList>
            <person name="Calamari Z.T."/>
            <person name="Song A."/>
            <person name="Cohen E."/>
            <person name="Akter M."/>
            <person name="Roy R.D."/>
            <person name="Hallikas O."/>
            <person name="Christensen M.M."/>
            <person name="Li P."/>
            <person name="Marangoni P."/>
            <person name="Jernvall J."/>
            <person name="Klein O.D."/>
        </authorList>
    </citation>
    <scope>NUCLEOTIDE SEQUENCE [LARGE SCALE GENOMIC DNA]</scope>
    <source>
        <strain evidence="8">V071</strain>
    </source>
</reference>
<dbReference type="InterPro" id="IPR009003">
    <property type="entry name" value="Peptidase_S1_PA"/>
</dbReference>
<comment type="similarity">
    <text evidence="1">Belongs to the peptidase S1 family. Snake venom subfamily.</text>
</comment>
<dbReference type="Proteomes" id="UP001488838">
    <property type="component" value="Unassembled WGS sequence"/>
</dbReference>
<dbReference type="InterPro" id="IPR043504">
    <property type="entry name" value="Peptidase_S1_PA_chymotrypsin"/>
</dbReference>
<dbReference type="SUPFAM" id="SSF50494">
    <property type="entry name" value="Trypsin-like serine proteases"/>
    <property type="match status" value="1"/>
</dbReference>
<evidence type="ECO:0000259" key="7">
    <source>
        <dbReference type="PROSITE" id="PS50240"/>
    </source>
</evidence>
<organism evidence="8 9">
    <name type="scientific">Myodes glareolus</name>
    <name type="common">Bank vole</name>
    <name type="synonym">Clethrionomys glareolus</name>
    <dbReference type="NCBI Taxonomy" id="447135"/>
    <lineage>
        <taxon>Eukaryota</taxon>
        <taxon>Metazoa</taxon>
        <taxon>Chordata</taxon>
        <taxon>Craniata</taxon>
        <taxon>Vertebrata</taxon>
        <taxon>Euteleostomi</taxon>
        <taxon>Mammalia</taxon>
        <taxon>Eutheria</taxon>
        <taxon>Euarchontoglires</taxon>
        <taxon>Glires</taxon>
        <taxon>Rodentia</taxon>
        <taxon>Myomorpha</taxon>
        <taxon>Muroidea</taxon>
        <taxon>Cricetidae</taxon>
        <taxon>Arvicolinae</taxon>
        <taxon>Myodes</taxon>
    </lineage>
</organism>